<dbReference type="EMBL" id="PJNI01000020">
    <property type="protein sequence ID" value="PKR79681.1"/>
    <property type="molecule type" value="Genomic_DNA"/>
</dbReference>
<dbReference type="Pfam" id="PF11751">
    <property type="entry name" value="PorP_SprF"/>
    <property type="match status" value="1"/>
</dbReference>
<comment type="caution">
    <text evidence="1">The sequence shown here is derived from an EMBL/GenBank/DDBJ whole genome shotgun (WGS) entry which is preliminary data.</text>
</comment>
<proteinExistence type="predicted"/>
<dbReference type="AlphaFoldDB" id="A0A2I0QZB1"/>
<name>A0A2I0QZB1_9FLAO</name>
<dbReference type="InterPro" id="IPR019861">
    <property type="entry name" value="PorP/SprF_Bacteroidetes"/>
</dbReference>
<sequence length="305" mass="33912">MNKLLVGSFLLFLTSSFLLGQNKLNITQYMIHQPILNMASIGGNNTINAALVHRQQWVGFEGAPATSFFSVNSPIKTTNLHIGGIASFDRIGSNSITNINLGVAYRMKLNTKNYLSLSLKGGITNTSSDYSTLSLKDEIDPKFSSTSVNELQPDFGFSAYFFSRKYYIGLAIPSLIRNSNFYTENQLVIPQDFHYFTTAGYEFNLSNSLDLGISTLIKGVLGSPVQADLNARLLYKEFLGIGVSYRSSNDIALLMSVKMFDKLTLAYSYDLGISEISRYHSNTHEIMLTFDTPSRDLLKVASPRF</sequence>
<accession>A0A2I0QZB1</accession>
<dbReference type="RefSeq" id="WP_101335592.1">
    <property type="nucleotide sequence ID" value="NZ_PJNI01000020.1"/>
</dbReference>
<dbReference type="OrthoDB" id="1114455at2"/>
<organism evidence="1 2">
    <name type="scientific">Brumimicrobium salinarum</name>
    <dbReference type="NCBI Taxonomy" id="2058658"/>
    <lineage>
        <taxon>Bacteria</taxon>
        <taxon>Pseudomonadati</taxon>
        <taxon>Bacteroidota</taxon>
        <taxon>Flavobacteriia</taxon>
        <taxon>Flavobacteriales</taxon>
        <taxon>Crocinitomicaceae</taxon>
        <taxon>Brumimicrobium</taxon>
    </lineage>
</organism>
<evidence type="ECO:0008006" key="3">
    <source>
        <dbReference type="Google" id="ProtNLM"/>
    </source>
</evidence>
<keyword evidence="2" id="KW-1185">Reference proteome</keyword>
<evidence type="ECO:0000313" key="1">
    <source>
        <dbReference type="EMBL" id="PKR79681.1"/>
    </source>
</evidence>
<protein>
    <recommendedName>
        <fullName evidence="3">Type IX secretion system membrane protein PorP/SprF</fullName>
    </recommendedName>
</protein>
<evidence type="ECO:0000313" key="2">
    <source>
        <dbReference type="Proteomes" id="UP000236654"/>
    </source>
</evidence>
<reference evidence="1 2" key="1">
    <citation type="submission" date="2017-12" db="EMBL/GenBank/DDBJ databases">
        <title>The draft genome sequence of Brumimicrobium saltpan LHR20.</title>
        <authorList>
            <person name="Do Z.-J."/>
            <person name="Luo H.-R."/>
        </authorList>
    </citation>
    <scope>NUCLEOTIDE SEQUENCE [LARGE SCALE GENOMIC DNA]</scope>
    <source>
        <strain evidence="1 2">LHR20</strain>
    </source>
</reference>
<dbReference type="NCBIfam" id="TIGR03519">
    <property type="entry name" value="T9SS_PorP_fam"/>
    <property type="match status" value="1"/>
</dbReference>
<dbReference type="Proteomes" id="UP000236654">
    <property type="component" value="Unassembled WGS sequence"/>
</dbReference>
<gene>
    <name evidence="1" type="ORF">CW751_13660</name>
</gene>